<protein>
    <submittedName>
        <fullName evidence="12">DUF221-domain-containing protein</fullName>
    </submittedName>
</protein>
<feature type="transmembrane region" description="Helical" evidence="8">
    <location>
        <begin position="393"/>
        <end position="416"/>
    </location>
</feature>
<comment type="similarity">
    <text evidence="2">Belongs to the CSC1 (TC 1.A.17) family.</text>
</comment>
<feature type="domain" description="CSC1/OSCA1-like 7TM region" evidence="9">
    <location>
        <begin position="387"/>
        <end position="669"/>
    </location>
</feature>
<keyword evidence="6 8" id="KW-0472">Membrane</keyword>
<feature type="transmembrane region" description="Helical" evidence="8">
    <location>
        <begin position="37"/>
        <end position="59"/>
    </location>
</feature>
<keyword evidence="3" id="KW-0813">Transport</keyword>
<evidence type="ECO:0000259" key="10">
    <source>
        <dbReference type="Pfam" id="PF13967"/>
    </source>
</evidence>
<feature type="compositionally biased region" description="Basic and acidic residues" evidence="7">
    <location>
        <begin position="814"/>
        <end position="824"/>
    </location>
</feature>
<feature type="transmembrane region" description="Helical" evidence="8">
    <location>
        <begin position="123"/>
        <end position="146"/>
    </location>
</feature>
<dbReference type="InterPro" id="IPR045122">
    <property type="entry name" value="Csc1-like"/>
</dbReference>
<dbReference type="InterPro" id="IPR027815">
    <property type="entry name" value="CSC1/OSCA1-like_cyt"/>
</dbReference>
<feature type="transmembrane region" description="Helical" evidence="8">
    <location>
        <begin position="652"/>
        <end position="671"/>
    </location>
</feature>
<gene>
    <name evidence="12" type="ORF">EJ06DRAFT_513650</name>
</gene>
<keyword evidence="4 8" id="KW-0812">Transmembrane</keyword>
<comment type="subcellular location">
    <subcellularLocation>
        <location evidence="1">Membrane</location>
        <topology evidence="1">Multi-pass membrane protein</topology>
    </subcellularLocation>
</comment>
<keyword evidence="13" id="KW-1185">Reference proteome</keyword>
<dbReference type="Proteomes" id="UP000799640">
    <property type="component" value="Unassembled WGS sequence"/>
</dbReference>
<evidence type="ECO:0000256" key="3">
    <source>
        <dbReference type="ARBA" id="ARBA00022448"/>
    </source>
</evidence>
<evidence type="ECO:0000256" key="4">
    <source>
        <dbReference type="ARBA" id="ARBA00022692"/>
    </source>
</evidence>
<reference evidence="12" key="1">
    <citation type="journal article" date="2020" name="Stud. Mycol.">
        <title>101 Dothideomycetes genomes: a test case for predicting lifestyles and emergence of pathogens.</title>
        <authorList>
            <person name="Haridas S."/>
            <person name="Albert R."/>
            <person name="Binder M."/>
            <person name="Bloem J."/>
            <person name="Labutti K."/>
            <person name="Salamov A."/>
            <person name="Andreopoulos B."/>
            <person name="Baker S."/>
            <person name="Barry K."/>
            <person name="Bills G."/>
            <person name="Bluhm B."/>
            <person name="Cannon C."/>
            <person name="Castanera R."/>
            <person name="Culley D."/>
            <person name="Daum C."/>
            <person name="Ezra D."/>
            <person name="Gonzalez J."/>
            <person name="Henrissat B."/>
            <person name="Kuo A."/>
            <person name="Liang C."/>
            <person name="Lipzen A."/>
            <person name="Lutzoni F."/>
            <person name="Magnuson J."/>
            <person name="Mondo S."/>
            <person name="Nolan M."/>
            <person name="Ohm R."/>
            <person name="Pangilinan J."/>
            <person name="Park H.-J."/>
            <person name="Ramirez L."/>
            <person name="Alfaro M."/>
            <person name="Sun H."/>
            <person name="Tritt A."/>
            <person name="Yoshinaga Y."/>
            <person name="Zwiers L.-H."/>
            <person name="Turgeon B."/>
            <person name="Goodwin S."/>
            <person name="Spatafora J."/>
            <person name="Crous P."/>
            <person name="Grigoriev I."/>
        </authorList>
    </citation>
    <scope>NUCLEOTIDE SEQUENCE</scope>
    <source>
        <strain evidence="12">CBS 262.69</strain>
    </source>
</reference>
<evidence type="ECO:0000313" key="12">
    <source>
        <dbReference type="EMBL" id="KAF2398542.1"/>
    </source>
</evidence>
<evidence type="ECO:0000256" key="7">
    <source>
        <dbReference type="SAM" id="MobiDB-lite"/>
    </source>
</evidence>
<feature type="transmembrane region" description="Helical" evidence="8">
    <location>
        <begin position="677"/>
        <end position="699"/>
    </location>
</feature>
<dbReference type="AlphaFoldDB" id="A0A6G1HRB8"/>
<evidence type="ECO:0000256" key="5">
    <source>
        <dbReference type="ARBA" id="ARBA00022989"/>
    </source>
</evidence>
<feature type="transmembrane region" description="Helical" evidence="8">
    <location>
        <begin position="166"/>
        <end position="186"/>
    </location>
</feature>
<feature type="compositionally biased region" description="Pro residues" evidence="7">
    <location>
        <begin position="839"/>
        <end position="854"/>
    </location>
</feature>
<dbReference type="InterPro" id="IPR003864">
    <property type="entry name" value="CSC1/OSCA1-like_7TM"/>
</dbReference>
<dbReference type="OrthoDB" id="2150324at2759"/>
<evidence type="ECO:0000256" key="1">
    <source>
        <dbReference type="ARBA" id="ARBA00004141"/>
    </source>
</evidence>
<feature type="transmembrane region" description="Helical" evidence="8">
    <location>
        <begin position="483"/>
        <end position="505"/>
    </location>
</feature>
<name>A0A6G1HRB8_9PEZI</name>
<feature type="transmembrane region" description="Helical" evidence="8">
    <location>
        <begin position="598"/>
        <end position="625"/>
    </location>
</feature>
<evidence type="ECO:0000259" key="11">
    <source>
        <dbReference type="Pfam" id="PF14703"/>
    </source>
</evidence>
<evidence type="ECO:0000259" key="9">
    <source>
        <dbReference type="Pfam" id="PF02714"/>
    </source>
</evidence>
<dbReference type="Pfam" id="PF13967">
    <property type="entry name" value="RSN1_TM"/>
    <property type="match status" value="1"/>
</dbReference>
<feature type="transmembrane region" description="Helical" evidence="8">
    <location>
        <begin position="436"/>
        <end position="456"/>
    </location>
</feature>
<organism evidence="12 13">
    <name type="scientific">Trichodelitschia bisporula</name>
    <dbReference type="NCBI Taxonomy" id="703511"/>
    <lineage>
        <taxon>Eukaryota</taxon>
        <taxon>Fungi</taxon>
        <taxon>Dikarya</taxon>
        <taxon>Ascomycota</taxon>
        <taxon>Pezizomycotina</taxon>
        <taxon>Dothideomycetes</taxon>
        <taxon>Dothideomycetes incertae sedis</taxon>
        <taxon>Phaeotrichales</taxon>
        <taxon>Phaeotrichaceae</taxon>
        <taxon>Trichodelitschia</taxon>
    </lineage>
</organism>
<proteinExistence type="inferred from homology"/>
<feature type="domain" description="CSC1/OSCA1-like cytosolic" evidence="11">
    <location>
        <begin position="210"/>
        <end position="376"/>
    </location>
</feature>
<dbReference type="PANTHER" id="PTHR13018">
    <property type="entry name" value="PROBABLE MEMBRANE PROTEIN DUF221-RELATED"/>
    <property type="match status" value="1"/>
</dbReference>
<feature type="domain" description="CSC1/OSCA1-like N-terminal transmembrane" evidence="10">
    <location>
        <begin position="37"/>
        <end position="186"/>
    </location>
</feature>
<evidence type="ECO:0000313" key="13">
    <source>
        <dbReference type="Proteomes" id="UP000799640"/>
    </source>
</evidence>
<evidence type="ECO:0000256" key="2">
    <source>
        <dbReference type="ARBA" id="ARBA00007779"/>
    </source>
</evidence>
<dbReference type="Pfam" id="PF02714">
    <property type="entry name" value="RSN1_7TM"/>
    <property type="match status" value="1"/>
</dbReference>
<dbReference type="PANTHER" id="PTHR13018:SF149">
    <property type="entry name" value="DOMAIN PROTEIN, PUTATIVE (AFU_ORTHOLOGUE AFUA_3G11660)-RELATED"/>
    <property type="match status" value="1"/>
</dbReference>
<feature type="region of interest" description="Disordered" evidence="7">
    <location>
        <begin position="814"/>
        <end position="932"/>
    </location>
</feature>
<evidence type="ECO:0000256" key="8">
    <source>
        <dbReference type="SAM" id="Phobius"/>
    </source>
</evidence>
<sequence length="932" mass="104320">MDPSPVLRLLPRATLTPAEQFLRLVSDPFRTQIQQSAFLASLGTSIGVTLLVALIFCFLRPLNTVVYAPRIKHSDLKHAPPPIGKGVFAWVKPLITTKEQQLVEKVGLDAAVFIRFTNMCRNIFLVLSLVGCAVIIPVNVVGGRQFSQNVAGFMKLTPQFMIGQVYWALVAIAWTIDLVVCVFLYINSRAIVRLRRAYLESPEYQNSLYARTLMVTEVPKTLRTDEGVVRIVDEVQSAHEFPRGAIARNVRDLPDMIEEHSELVKQLESVLAKYLKNPDSLPATRPMCKQSKKDPNFIKGQKVDAIEYLTNRIKDLETRITEVRQQVDQRDAMSYGFASYETVAEAHAVAFAARRKHPHGTNITLAPKPSNIIWQNLPLTKGARRTRSITNNLWIFVLTVIWTFCNALLAVFISNLANLGQVWKAFDTELHRDPKLWAVIQGVAAPALTSLFYLILPTAFRRLSQRAGDLSKTSRERHVMSKLYTFFVFNNLIVFSVFGALWQFIATVVQVRNSNADLNAAIRAGDIWNKIMIAFCNVSPFWISWLLQRNLGAAIDLSQVVNLAWGSFARRFLSPTPRQLIQYTAPPPFDYASYYNYFLFYTTVALCFATLQPLVLPVTAFYFCLDSYLKKYLIMYVFVTKMESGGMFWRSLFNRVVFAAILSNFIVGALVKAKGINYVPMLVALAPLPLLMIAFKLYCSRKFDAVFKYYAQRLDAKEDAIVPDNKSIRSNNVGVRFGHPALYRPLLTPMVHAKSQHMLAKVYQGRLDEDDEYDNLAPEFGGYGMRSLRRGPQKKAPHAGFEFVSEGDMDFANYKDRDDFKDENGDGELYGGDKKAPLAPAPPRAADGPAPPQLDGPVDGTVYPAGYHTTPSGPLRGYSPSPDGRARGGLLGDAAPMGASDARSMSGRSAATTPGEEPGPVVTDYDYFRGRR</sequence>
<keyword evidence="5 8" id="KW-1133">Transmembrane helix</keyword>
<accession>A0A6G1HRB8</accession>
<dbReference type="GO" id="GO:0005886">
    <property type="term" value="C:plasma membrane"/>
    <property type="evidence" value="ECO:0007669"/>
    <property type="project" value="TreeGrafter"/>
</dbReference>
<dbReference type="EMBL" id="ML996700">
    <property type="protein sequence ID" value="KAF2398542.1"/>
    <property type="molecule type" value="Genomic_DNA"/>
</dbReference>
<dbReference type="InterPro" id="IPR032880">
    <property type="entry name" value="CSC1/OSCA1-like_N"/>
</dbReference>
<dbReference type="GO" id="GO:0005227">
    <property type="term" value="F:calcium-activated cation channel activity"/>
    <property type="evidence" value="ECO:0007669"/>
    <property type="project" value="InterPro"/>
</dbReference>
<evidence type="ECO:0000256" key="6">
    <source>
        <dbReference type="ARBA" id="ARBA00023136"/>
    </source>
</evidence>
<dbReference type="Pfam" id="PF14703">
    <property type="entry name" value="PHM7_cyt"/>
    <property type="match status" value="1"/>
</dbReference>